<evidence type="ECO:0000313" key="3">
    <source>
        <dbReference type="Proteomes" id="UP000530234"/>
    </source>
</evidence>
<accession>A0A7W3T5H9</accession>
<dbReference type="AlphaFoldDB" id="A0A7W3T5H9"/>
<reference evidence="3" key="1">
    <citation type="submission" date="2019-10" db="EMBL/GenBank/DDBJ databases">
        <title>Streptomyces sp. nov., a novel actinobacterium isolated from alkaline environment.</title>
        <authorList>
            <person name="Golinska P."/>
        </authorList>
    </citation>
    <scope>NUCLEOTIDE SEQUENCE [LARGE SCALE GENOMIC DNA]</scope>
    <source>
        <strain evidence="3">DSM 42108</strain>
    </source>
</reference>
<protein>
    <submittedName>
        <fullName evidence="2">DUF3224 family protein</fullName>
    </submittedName>
</protein>
<dbReference type="SUPFAM" id="SSF159238">
    <property type="entry name" value="SO1590-like"/>
    <property type="match status" value="1"/>
</dbReference>
<organism evidence="2 3">
    <name type="scientific">Streptomyces calidiresistens</name>
    <dbReference type="NCBI Taxonomy" id="1485586"/>
    <lineage>
        <taxon>Bacteria</taxon>
        <taxon>Bacillati</taxon>
        <taxon>Actinomycetota</taxon>
        <taxon>Actinomycetes</taxon>
        <taxon>Kitasatosporales</taxon>
        <taxon>Streptomycetaceae</taxon>
        <taxon>Streptomyces</taxon>
    </lineage>
</organism>
<feature type="region of interest" description="Disordered" evidence="1">
    <location>
        <begin position="1"/>
        <end position="43"/>
    </location>
</feature>
<gene>
    <name evidence="2" type="ORF">FOE67_16950</name>
</gene>
<dbReference type="InterPro" id="IPR021607">
    <property type="entry name" value="DUF3224"/>
</dbReference>
<evidence type="ECO:0000313" key="2">
    <source>
        <dbReference type="EMBL" id="MBB0231151.1"/>
    </source>
</evidence>
<dbReference type="Pfam" id="PF11528">
    <property type="entry name" value="DUF3224"/>
    <property type="match status" value="1"/>
</dbReference>
<keyword evidence="3" id="KW-1185">Reference proteome</keyword>
<dbReference type="Proteomes" id="UP000530234">
    <property type="component" value="Unassembled WGS sequence"/>
</dbReference>
<dbReference type="EMBL" id="VKHS01000440">
    <property type="protein sequence ID" value="MBB0231151.1"/>
    <property type="molecule type" value="Genomic_DNA"/>
</dbReference>
<evidence type="ECO:0000256" key="1">
    <source>
        <dbReference type="SAM" id="MobiDB-lite"/>
    </source>
</evidence>
<proteinExistence type="predicted"/>
<dbReference type="InterPro" id="IPR023159">
    <property type="entry name" value="SO1590-like_sf"/>
</dbReference>
<feature type="compositionally biased region" description="Low complexity" evidence="1">
    <location>
        <begin position="11"/>
        <end position="28"/>
    </location>
</feature>
<name>A0A7W3T5H9_9ACTN</name>
<sequence>MSRWIVRTETSSSAASSRAVIRPRFCSSSRRERRRSARTGSFSRTRAVPVRGCHVRRAGWWTTARRARGQPEGPAVHAPTSGHFVNSRWEEEPLGPDAKGPRLARASVANTFTGVIEAADTTCAYAIAYAADGGGSYAGMQLLVGRVAGREGSLLLEERGSFGADGTVRGTFEVVAGSGTGELSGLRGTGGFTHRPGETRSAYGFEHDFAEPDAAG</sequence>
<comment type="caution">
    <text evidence="2">The sequence shown here is derived from an EMBL/GenBank/DDBJ whole genome shotgun (WGS) entry which is preliminary data.</text>
</comment>
<dbReference type="Gene3D" id="2.40.350.10">
    <property type="entry name" value="SO1590-like"/>
    <property type="match status" value="1"/>
</dbReference>